<dbReference type="GO" id="GO:0017004">
    <property type="term" value="P:cytochrome complex assembly"/>
    <property type="evidence" value="ECO:0007669"/>
    <property type="project" value="UniProtKB-KW"/>
</dbReference>
<feature type="domain" description="Thioredoxin" evidence="5">
    <location>
        <begin position="232"/>
        <end position="377"/>
    </location>
</feature>
<comment type="subcellular location">
    <subcellularLocation>
        <location evidence="1">Cell envelope</location>
    </subcellularLocation>
</comment>
<keyword evidence="4" id="KW-0676">Redox-active center</keyword>
<dbReference type="InterPro" id="IPR000866">
    <property type="entry name" value="AhpC/TSA"/>
</dbReference>
<evidence type="ECO:0000256" key="2">
    <source>
        <dbReference type="ARBA" id="ARBA00022748"/>
    </source>
</evidence>
<evidence type="ECO:0000256" key="4">
    <source>
        <dbReference type="ARBA" id="ARBA00023284"/>
    </source>
</evidence>
<sequence>MHHALITLALAALLPADAPDQAKAPAPPSAGFAALEKEYQAAEAAFLKVSRERYAKATAEKKRFYIPFSETPPARLAARYLEFAEKNPADPSAFDALARAISGSYENHDVRHRTLERLRASYLADPRMKRLVGPLVISQDDETERFVYELIARCPDRDVRVLAYKVLIKKAENAIEIAARLRADSAARADVEANEGKAYLEAALARGDRSKADLENFRKIAREEYGDRIPDLSVGKPAPDLIGRTLDGRDAKISDYRGKVVVLDIWATWCGPCRQMIPHEREMVARLKDRPFALISISVDEEKETLTEFLTREPMPWTHWWNGSEGKIIDALDIDHYPTIFVLDGNGIIRAKEIRGEELEAKVNGLLGESTTDAGQAERPAKGD</sequence>
<reference evidence="6 7" key="1">
    <citation type="submission" date="2019-08" db="EMBL/GenBank/DDBJ databases">
        <title>Deep-cultivation of Planctomycetes and their phenomic and genomic characterization uncovers novel biology.</title>
        <authorList>
            <person name="Wiegand S."/>
            <person name="Jogler M."/>
            <person name="Boedeker C."/>
            <person name="Pinto D."/>
            <person name="Vollmers J."/>
            <person name="Rivas-Marin E."/>
            <person name="Kohn T."/>
            <person name="Peeters S.H."/>
            <person name="Heuer A."/>
            <person name="Rast P."/>
            <person name="Oberbeckmann S."/>
            <person name="Bunk B."/>
            <person name="Jeske O."/>
            <person name="Meyerdierks A."/>
            <person name="Storesund J.E."/>
            <person name="Kallscheuer N."/>
            <person name="Luecker S."/>
            <person name="Lage O.M."/>
            <person name="Pohl T."/>
            <person name="Merkel B.J."/>
            <person name="Hornburger P."/>
            <person name="Mueller R.-W."/>
            <person name="Bruemmer F."/>
            <person name="Labrenz M."/>
            <person name="Spormann A.M."/>
            <person name="Op den Camp H."/>
            <person name="Overmann J."/>
            <person name="Amann R."/>
            <person name="Jetten M.S.M."/>
            <person name="Mascher T."/>
            <person name="Medema M.H."/>
            <person name="Devos D.P."/>
            <person name="Kaster A.-K."/>
            <person name="Ovreas L."/>
            <person name="Rohde M."/>
            <person name="Galperin M.Y."/>
            <person name="Jogler C."/>
        </authorList>
    </citation>
    <scope>NUCLEOTIDE SEQUENCE [LARGE SCALE GENOMIC DNA]</scope>
    <source>
        <strain evidence="6 7">OJF2</strain>
    </source>
</reference>
<evidence type="ECO:0000256" key="3">
    <source>
        <dbReference type="ARBA" id="ARBA00023157"/>
    </source>
</evidence>
<dbReference type="GO" id="GO:0016491">
    <property type="term" value="F:oxidoreductase activity"/>
    <property type="evidence" value="ECO:0007669"/>
    <property type="project" value="InterPro"/>
</dbReference>
<proteinExistence type="predicted"/>
<dbReference type="InterPro" id="IPR013766">
    <property type="entry name" value="Thioredoxin_domain"/>
</dbReference>
<dbReference type="RefSeq" id="WP_148594695.1">
    <property type="nucleotide sequence ID" value="NZ_CP042997.1"/>
</dbReference>
<evidence type="ECO:0000313" key="7">
    <source>
        <dbReference type="Proteomes" id="UP000324233"/>
    </source>
</evidence>
<accession>A0A5B9W3K6</accession>
<dbReference type="GO" id="GO:0016209">
    <property type="term" value="F:antioxidant activity"/>
    <property type="evidence" value="ECO:0007669"/>
    <property type="project" value="InterPro"/>
</dbReference>
<dbReference type="GO" id="GO:0030313">
    <property type="term" value="C:cell envelope"/>
    <property type="evidence" value="ECO:0007669"/>
    <property type="project" value="UniProtKB-SubCell"/>
</dbReference>
<protein>
    <submittedName>
        <fullName evidence="6">Thiol-disulfide oxidoreductase ResA</fullName>
    </submittedName>
</protein>
<dbReference type="Proteomes" id="UP000324233">
    <property type="component" value="Chromosome"/>
</dbReference>
<gene>
    <name evidence="6" type="primary">resA_7</name>
    <name evidence="6" type="ORF">OJF2_33690</name>
</gene>
<keyword evidence="3" id="KW-1015">Disulfide bond</keyword>
<dbReference type="EMBL" id="CP042997">
    <property type="protein sequence ID" value="QEH34824.1"/>
    <property type="molecule type" value="Genomic_DNA"/>
</dbReference>
<dbReference type="OrthoDB" id="286712at2"/>
<evidence type="ECO:0000256" key="1">
    <source>
        <dbReference type="ARBA" id="ARBA00004196"/>
    </source>
</evidence>
<keyword evidence="2" id="KW-0201">Cytochrome c-type biogenesis</keyword>
<evidence type="ECO:0000259" key="5">
    <source>
        <dbReference type="PROSITE" id="PS51352"/>
    </source>
</evidence>
<dbReference type="KEGG" id="agv:OJF2_33690"/>
<name>A0A5B9W3K6_9BACT</name>
<dbReference type="InterPro" id="IPR050553">
    <property type="entry name" value="Thioredoxin_ResA/DsbE_sf"/>
</dbReference>
<dbReference type="InterPro" id="IPR036249">
    <property type="entry name" value="Thioredoxin-like_sf"/>
</dbReference>
<organism evidence="6 7">
    <name type="scientific">Aquisphaera giovannonii</name>
    <dbReference type="NCBI Taxonomy" id="406548"/>
    <lineage>
        <taxon>Bacteria</taxon>
        <taxon>Pseudomonadati</taxon>
        <taxon>Planctomycetota</taxon>
        <taxon>Planctomycetia</taxon>
        <taxon>Isosphaerales</taxon>
        <taxon>Isosphaeraceae</taxon>
        <taxon>Aquisphaera</taxon>
    </lineage>
</organism>
<dbReference type="AlphaFoldDB" id="A0A5B9W3K6"/>
<dbReference type="PROSITE" id="PS51352">
    <property type="entry name" value="THIOREDOXIN_2"/>
    <property type="match status" value="1"/>
</dbReference>
<keyword evidence="7" id="KW-1185">Reference proteome</keyword>
<dbReference type="SUPFAM" id="SSF52833">
    <property type="entry name" value="Thioredoxin-like"/>
    <property type="match status" value="1"/>
</dbReference>
<dbReference type="Gene3D" id="3.40.30.10">
    <property type="entry name" value="Glutaredoxin"/>
    <property type="match status" value="1"/>
</dbReference>
<dbReference type="Pfam" id="PF00578">
    <property type="entry name" value="AhpC-TSA"/>
    <property type="match status" value="1"/>
</dbReference>
<dbReference type="PANTHER" id="PTHR42852">
    <property type="entry name" value="THIOL:DISULFIDE INTERCHANGE PROTEIN DSBE"/>
    <property type="match status" value="1"/>
</dbReference>
<dbReference type="PANTHER" id="PTHR42852:SF6">
    <property type="entry name" value="THIOL:DISULFIDE INTERCHANGE PROTEIN DSBE"/>
    <property type="match status" value="1"/>
</dbReference>
<dbReference type="CDD" id="cd02966">
    <property type="entry name" value="TlpA_like_family"/>
    <property type="match status" value="1"/>
</dbReference>
<evidence type="ECO:0000313" key="6">
    <source>
        <dbReference type="EMBL" id="QEH34824.1"/>
    </source>
</evidence>